<dbReference type="RefSeq" id="WP_044040298.1">
    <property type="nucleotide sequence ID" value="NZ_HG917869.1"/>
</dbReference>
<keyword evidence="7" id="KW-0645">Protease</keyword>
<keyword evidence="7" id="KW-0472">Membrane</keyword>
<evidence type="ECO:0000313" key="9">
    <source>
        <dbReference type="EMBL" id="CDM70148.1"/>
    </source>
</evidence>
<protein>
    <recommendedName>
        <fullName evidence="4 7">Signal peptidase I</fullName>
        <ecNumber evidence="4 7">3.4.21.89</ecNumber>
    </recommendedName>
</protein>
<dbReference type="Proteomes" id="UP000019426">
    <property type="component" value="Chromosome M2/40_rep2"/>
</dbReference>
<dbReference type="PATRIC" id="fig|1216932.3.peg.2999"/>
<keyword evidence="5 7" id="KW-0378">Hydrolase</keyword>
<dbReference type="PRINTS" id="PR00727">
    <property type="entry name" value="LEADERPTASE"/>
</dbReference>
<dbReference type="STRING" id="1216932.CM240_3031"/>
<dbReference type="PROSITE" id="PS00761">
    <property type="entry name" value="SPASE_I_3"/>
    <property type="match status" value="1"/>
</dbReference>
<dbReference type="InterPro" id="IPR000223">
    <property type="entry name" value="Pept_S26A_signal_pept_1"/>
</dbReference>
<dbReference type="InterPro" id="IPR036286">
    <property type="entry name" value="LexA/Signal_pep-like_sf"/>
</dbReference>
<evidence type="ECO:0000313" key="10">
    <source>
        <dbReference type="Proteomes" id="UP000019426"/>
    </source>
</evidence>
<dbReference type="AlphaFoldDB" id="W6S089"/>
<dbReference type="GO" id="GO:0009003">
    <property type="term" value="F:signal peptidase activity"/>
    <property type="evidence" value="ECO:0007669"/>
    <property type="project" value="UniProtKB-EC"/>
</dbReference>
<dbReference type="PROSITE" id="PS00760">
    <property type="entry name" value="SPASE_I_2"/>
    <property type="match status" value="1"/>
</dbReference>
<dbReference type="EC" id="3.4.21.89" evidence="4 7"/>
<sequence>MKKELIKSIKEWGFIVLIALVISIIISQFVQVVTVSGQSMKNTLNDSDKLVMSKIAYKNHKPKYKDIVIIQRKDKLIVKRVIGEPGDKVEIIDNKVYINGNELIENYINEDDKMNNCPEIKVTLNDDEIFVMGDNRNHSLDSRDSRVGVINYKKDVVGKIVFRVFPMSHLDV</sequence>
<dbReference type="InterPro" id="IPR019533">
    <property type="entry name" value="Peptidase_S26"/>
</dbReference>
<dbReference type="NCBIfam" id="TIGR02227">
    <property type="entry name" value="sigpep_I_bact"/>
    <property type="match status" value="1"/>
</dbReference>
<dbReference type="Pfam" id="PF10502">
    <property type="entry name" value="Peptidase_S26"/>
    <property type="match status" value="1"/>
</dbReference>
<evidence type="ECO:0000256" key="3">
    <source>
        <dbReference type="ARBA" id="ARBA00009370"/>
    </source>
</evidence>
<dbReference type="PANTHER" id="PTHR43390">
    <property type="entry name" value="SIGNAL PEPTIDASE I"/>
    <property type="match status" value="1"/>
</dbReference>
<reference evidence="9 10" key="1">
    <citation type="submission" date="2013-11" db="EMBL/GenBank/DDBJ databases">
        <title>Complete genome sequence of Clostridum sp. M2/40.</title>
        <authorList>
            <person name="Wibberg D."/>
            <person name="Puehler A."/>
            <person name="Schlueter A."/>
        </authorList>
    </citation>
    <scope>NUCLEOTIDE SEQUENCE [LARGE SCALE GENOMIC DNA]</scope>
    <source>
        <strain evidence="10">M2/40</strain>
    </source>
</reference>
<comment type="similarity">
    <text evidence="3 7">Belongs to the peptidase S26 family.</text>
</comment>
<dbReference type="EMBL" id="HG917869">
    <property type="protein sequence ID" value="CDM70148.1"/>
    <property type="molecule type" value="Genomic_DNA"/>
</dbReference>
<evidence type="ECO:0000256" key="1">
    <source>
        <dbReference type="ARBA" id="ARBA00000677"/>
    </source>
</evidence>
<dbReference type="eggNOG" id="COG0681">
    <property type="taxonomic scope" value="Bacteria"/>
</dbReference>
<dbReference type="KEGG" id="clt:CM240_3031"/>
<feature type="active site" evidence="6">
    <location>
        <position position="79"/>
    </location>
</feature>
<keyword evidence="7" id="KW-0812">Transmembrane</keyword>
<keyword evidence="10" id="KW-1185">Reference proteome</keyword>
<dbReference type="GO" id="GO:0005886">
    <property type="term" value="C:plasma membrane"/>
    <property type="evidence" value="ECO:0007669"/>
    <property type="project" value="UniProtKB-SubCell"/>
</dbReference>
<comment type="catalytic activity">
    <reaction evidence="1 7">
        <text>Cleavage of hydrophobic, N-terminal signal or leader sequences from secreted and periplasmic proteins.</text>
        <dbReference type="EC" id="3.4.21.89"/>
    </reaction>
</comment>
<name>W6S089_9CLOT</name>
<accession>W6S089</accession>
<dbReference type="OrthoDB" id="9802919at2"/>
<dbReference type="SUPFAM" id="SSF51306">
    <property type="entry name" value="LexA/Signal peptidase"/>
    <property type="match status" value="1"/>
</dbReference>
<feature type="active site" evidence="6">
    <location>
        <position position="39"/>
    </location>
</feature>
<organism evidence="9 10">
    <name type="scientific">Clostridium bornimense</name>
    <dbReference type="NCBI Taxonomy" id="1216932"/>
    <lineage>
        <taxon>Bacteria</taxon>
        <taxon>Bacillati</taxon>
        <taxon>Bacillota</taxon>
        <taxon>Clostridia</taxon>
        <taxon>Eubacteriales</taxon>
        <taxon>Clostridiaceae</taxon>
        <taxon>Clostridium</taxon>
    </lineage>
</organism>
<dbReference type="HOGENOM" id="CLU_028723_5_3_9"/>
<dbReference type="GO" id="GO:0006465">
    <property type="term" value="P:signal peptide processing"/>
    <property type="evidence" value="ECO:0007669"/>
    <property type="project" value="InterPro"/>
</dbReference>
<evidence type="ECO:0000256" key="5">
    <source>
        <dbReference type="ARBA" id="ARBA00022801"/>
    </source>
</evidence>
<evidence type="ECO:0000256" key="6">
    <source>
        <dbReference type="PIRSR" id="PIRSR600223-1"/>
    </source>
</evidence>
<evidence type="ECO:0000256" key="7">
    <source>
        <dbReference type="RuleBase" id="RU362042"/>
    </source>
</evidence>
<dbReference type="PANTHER" id="PTHR43390:SF1">
    <property type="entry name" value="CHLOROPLAST PROCESSING PEPTIDASE"/>
    <property type="match status" value="1"/>
</dbReference>
<feature type="domain" description="Peptidase S26" evidence="8">
    <location>
        <begin position="10"/>
        <end position="164"/>
    </location>
</feature>
<evidence type="ECO:0000256" key="4">
    <source>
        <dbReference type="ARBA" id="ARBA00013208"/>
    </source>
</evidence>
<comment type="subcellular location">
    <subcellularLocation>
        <location evidence="2">Cell membrane</location>
        <topology evidence="2">Single-pass type II membrane protein</topology>
    </subcellularLocation>
    <subcellularLocation>
        <location evidence="7">Membrane</location>
        <topology evidence="7">Single-pass type II membrane protein</topology>
    </subcellularLocation>
</comment>
<evidence type="ECO:0000256" key="2">
    <source>
        <dbReference type="ARBA" id="ARBA00004401"/>
    </source>
</evidence>
<dbReference type="Gene3D" id="2.10.109.10">
    <property type="entry name" value="Umud Fragment, subunit A"/>
    <property type="match status" value="1"/>
</dbReference>
<keyword evidence="7" id="KW-1133">Transmembrane helix</keyword>
<dbReference type="GO" id="GO:0004252">
    <property type="term" value="F:serine-type endopeptidase activity"/>
    <property type="evidence" value="ECO:0007669"/>
    <property type="project" value="InterPro"/>
</dbReference>
<dbReference type="InterPro" id="IPR019758">
    <property type="entry name" value="Pept_S26A_signal_pept_1_CS"/>
</dbReference>
<feature type="transmembrane region" description="Helical" evidence="7">
    <location>
        <begin position="12"/>
        <end position="30"/>
    </location>
</feature>
<dbReference type="InterPro" id="IPR019757">
    <property type="entry name" value="Pept_S26A_signal_pept_1_Lys-AS"/>
</dbReference>
<evidence type="ECO:0000259" key="8">
    <source>
        <dbReference type="Pfam" id="PF10502"/>
    </source>
</evidence>
<proteinExistence type="inferred from homology"/>
<dbReference type="CDD" id="cd06530">
    <property type="entry name" value="S26_SPase_I"/>
    <property type="match status" value="1"/>
</dbReference>
<gene>
    <name evidence="9" type="ORF">CM240_3031</name>
</gene>